<comment type="subcellular location">
    <subcellularLocation>
        <location evidence="1">Membrane</location>
    </subcellularLocation>
</comment>
<keyword evidence="2" id="KW-0808">Transferase</keyword>
<dbReference type="Pfam" id="PF01553">
    <property type="entry name" value="Acyltransferase"/>
    <property type="match status" value="1"/>
</dbReference>
<dbReference type="EMBL" id="UINC01076008">
    <property type="protein sequence ID" value="SVC14760.1"/>
    <property type="molecule type" value="Genomic_DNA"/>
</dbReference>
<evidence type="ECO:0000256" key="1">
    <source>
        <dbReference type="ARBA" id="ARBA00004370"/>
    </source>
</evidence>
<evidence type="ECO:0000256" key="3">
    <source>
        <dbReference type="ARBA" id="ARBA00022692"/>
    </source>
</evidence>
<dbReference type="PANTHER" id="PTHR23063">
    <property type="entry name" value="PHOSPHOLIPID ACYLTRANSFERASE"/>
    <property type="match status" value="1"/>
</dbReference>
<feature type="domain" description="Phospholipid/glycerol acyltransferase" evidence="9">
    <location>
        <begin position="73"/>
        <end position="185"/>
    </location>
</feature>
<dbReference type="SUPFAM" id="SSF69593">
    <property type="entry name" value="Glycerol-3-phosphate (1)-acyltransferase"/>
    <property type="match status" value="1"/>
</dbReference>
<dbReference type="InterPro" id="IPR002123">
    <property type="entry name" value="Plipid/glycerol_acylTrfase"/>
</dbReference>
<feature type="transmembrane region" description="Helical" evidence="8">
    <location>
        <begin position="12"/>
        <end position="32"/>
    </location>
</feature>
<protein>
    <recommendedName>
        <fullName evidence="9">Phospholipid/glycerol acyltransferase domain-containing protein</fullName>
    </recommendedName>
</protein>
<keyword evidence="4 8" id="KW-1133">Transmembrane helix</keyword>
<dbReference type="AlphaFoldDB" id="A0A382JRP0"/>
<name>A0A382JRP0_9ZZZZ</name>
<evidence type="ECO:0000256" key="4">
    <source>
        <dbReference type="ARBA" id="ARBA00022989"/>
    </source>
</evidence>
<organism evidence="10">
    <name type="scientific">marine metagenome</name>
    <dbReference type="NCBI Taxonomy" id="408172"/>
    <lineage>
        <taxon>unclassified sequences</taxon>
        <taxon>metagenomes</taxon>
        <taxon>ecological metagenomes</taxon>
    </lineage>
</organism>
<keyword evidence="6 8" id="KW-0472">Membrane</keyword>
<accession>A0A382JRP0</accession>
<keyword evidence="5" id="KW-0443">Lipid metabolism</keyword>
<keyword evidence="7" id="KW-0012">Acyltransferase</keyword>
<reference evidence="10" key="1">
    <citation type="submission" date="2018-05" db="EMBL/GenBank/DDBJ databases">
        <authorList>
            <person name="Lanie J.A."/>
            <person name="Ng W.-L."/>
            <person name="Kazmierczak K.M."/>
            <person name="Andrzejewski T.M."/>
            <person name="Davidsen T.M."/>
            <person name="Wayne K.J."/>
            <person name="Tettelin H."/>
            <person name="Glass J.I."/>
            <person name="Rusch D."/>
            <person name="Podicherti R."/>
            <person name="Tsui H.-C.T."/>
            <person name="Winkler M.E."/>
        </authorList>
    </citation>
    <scope>NUCLEOTIDE SEQUENCE</scope>
</reference>
<sequence>MEHLIATARILVLVPIYICFGLIGFGLLFIYVLSKENYYRSVVFFSRLWAQYSCFFFNINKKIVCESKVSPGSLIVANHVGAPDIFVIGSCFPSFFVSKAEIRKWPFLGWLTKLGATIFVDRSRKQQVHSTVGQIRRRLEANCSVILFPEAQATDGRDILPFKSSHFEAAIQTEKPVVPVVINYHDDRKPSIACWYNTDFLTHLLGLLKQKHLEVTVQVLPSIQGETDRRILANKCYDAMRNAYLTSAGRLNAKT</sequence>
<dbReference type="GO" id="GO:0016020">
    <property type="term" value="C:membrane"/>
    <property type="evidence" value="ECO:0007669"/>
    <property type="project" value="UniProtKB-SubCell"/>
</dbReference>
<evidence type="ECO:0000259" key="9">
    <source>
        <dbReference type="SMART" id="SM00563"/>
    </source>
</evidence>
<dbReference type="GO" id="GO:0016746">
    <property type="term" value="F:acyltransferase activity"/>
    <property type="evidence" value="ECO:0007669"/>
    <property type="project" value="UniProtKB-KW"/>
</dbReference>
<evidence type="ECO:0000313" key="10">
    <source>
        <dbReference type="EMBL" id="SVC14760.1"/>
    </source>
</evidence>
<proteinExistence type="predicted"/>
<gene>
    <name evidence="10" type="ORF">METZ01_LOCUS267614</name>
</gene>
<evidence type="ECO:0000256" key="6">
    <source>
        <dbReference type="ARBA" id="ARBA00023136"/>
    </source>
</evidence>
<keyword evidence="3 8" id="KW-0812">Transmembrane</keyword>
<dbReference type="CDD" id="cd07989">
    <property type="entry name" value="LPLAT_AGPAT-like"/>
    <property type="match status" value="1"/>
</dbReference>
<evidence type="ECO:0000256" key="7">
    <source>
        <dbReference type="ARBA" id="ARBA00023315"/>
    </source>
</evidence>
<dbReference type="PANTHER" id="PTHR23063:SF52">
    <property type="entry name" value="LYSOPHOSPHATIDYLCHOLINE ACYLTRANSFERASE"/>
    <property type="match status" value="1"/>
</dbReference>
<evidence type="ECO:0000256" key="2">
    <source>
        <dbReference type="ARBA" id="ARBA00022679"/>
    </source>
</evidence>
<evidence type="ECO:0000256" key="8">
    <source>
        <dbReference type="SAM" id="Phobius"/>
    </source>
</evidence>
<dbReference type="SMART" id="SM00563">
    <property type="entry name" value="PlsC"/>
    <property type="match status" value="1"/>
</dbReference>
<dbReference type="GO" id="GO:0006629">
    <property type="term" value="P:lipid metabolic process"/>
    <property type="evidence" value="ECO:0007669"/>
    <property type="project" value="UniProtKB-KW"/>
</dbReference>
<evidence type="ECO:0000256" key="5">
    <source>
        <dbReference type="ARBA" id="ARBA00023098"/>
    </source>
</evidence>